<keyword evidence="7 11" id="KW-1133">Transmembrane helix</keyword>
<name>A0A8D0G6J9_SPHPU</name>
<dbReference type="GO" id="GO:0006651">
    <property type="term" value="P:diacylglycerol biosynthetic process"/>
    <property type="evidence" value="ECO:0007669"/>
    <property type="project" value="TreeGrafter"/>
</dbReference>
<evidence type="ECO:0000313" key="13">
    <source>
        <dbReference type="Proteomes" id="UP000694392"/>
    </source>
</evidence>
<evidence type="ECO:0000313" key="12">
    <source>
        <dbReference type="Ensembl" id="ENSSPUP00000003394.1"/>
    </source>
</evidence>
<dbReference type="Proteomes" id="UP000694392">
    <property type="component" value="Unplaced"/>
</dbReference>
<dbReference type="AlphaFoldDB" id="A0A8D0G6J9"/>
<reference evidence="12" key="2">
    <citation type="submission" date="2025-09" db="UniProtKB">
        <authorList>
            <consortium name="Ensembl"/>
        </authorList>
    </citation>
    <scope>IDENTIFICATION</scope>
</reference>
<keyword evidence="9 11" id="KW-0472">Membrane</keyword>
<evidence type="ECO:0000256" key="1">
    <source>
        <dbReference type="ARBA" id="ARBA00004477"/>
    </source>
</evidence>
<dbReference type="GO" id="GO:0003846">
    <property type="term" value="F:2-acylglycerol O-acyltransferase activity"/>
    <property type="evidence" value="ECO:0007669"/>
    <property type="project" value="TreeGrafter"/>
</dbReference>
<keyword evidence="8" id="KW-0443">Lipid metabolism</keyword>
<evidence type="ECO:0000256" key="5">
    <source>
        <dbReference type="ARBA" id="ARBA00022692"/>
    </source>
</evidence>
<keyword evidence="13" id="KW-1185">Reference proteome</keyword>
<comment type="subcellular location">
    <subcellularLocation>
        <location evidence="1">Endoplasmic reticulum membrane</location>
        <topology evidence="1">Multi-pass membrane protein</topology>
    </subcellularLocation>
</comment>
<dbReference type="GO" id="GO:0004144">
    <property type="term" value="F:diacylglycerol O-acyltransferase activity"/>
    <property type="evidence" value="ECO:0007669"/>
    <property type="project" value="TreeGrafter"/>
</dbReference>
<keyword evidence="6" id="KW-0256">Endoplasmic reticulum</keyword>
<dbReference type="Ensembl" id="ENSSPUT00000003603.1">
    <property type="protein sequence ID" value="ENSSPUP00000003394.1"/>
    <property type="gene ID" value="ENSSPUG00000002599.1"/>
</dbReference>
<dbReference type="GO" id="GO:0005789">
    <property type="term" value="C:endoplasmic reticulum membrane"/>
    <property type="evidence" value="ECO:0007669"/>
    <property type="project" value="UniProtKB-SubCell"/>
</dbReference>
<keyword evidence="10" id="KW-0012">Acyltransferase</keyword>
<evidence type="ECO:0000256" key="8">
    <source>
        <dbReference type="ARBA" id="ARBA00023098"/>
    </source>
</evidence>
<dbReference type="GeneTree" id="ENSGT01030000234582"/>
<evidence type="ECO:0000256" key="4">
    <source>
        <dbReference type="ARBA" id="ARBA00022679"/>
    </source>
</evidence>
<accession>A0A8D0G6J9</accession>
<sequence length="107" mass="12508">MPEPKMKLEFAPLSIPLNRRLQTASIVQWVFSFLGLAQCCIALFIVLLFTRFWLVSVLYASWWALDWDTPSKGGRRIHCVRNSVVWRYMRDYFPITVSVVRLARLGS</sequence>
<evidence type="ECO:0000256" key="2">
    <source>
        <dbReference type="ARBA" id="ARBA00005420"/>
    </source>
</evidence>
<dbReference type="OMA" id="TASIVQW"/>
<feature type="transmembrane region" description="Helical" evidence="11">
    <location>
        <begin position="26"/>
        <end position="49"/>
    </location>
</feature>
<evidence type="ECO:0000256" key="10">
    <source>
        <dbReference type="ARBA" id="ARBA00023315"/>
    </source>
</evidence>
<dbReference type="PANTHER" id="PTHR12317:SF74">
    <property type="entry name" value="2-ACYLGLYCEROL O-ACYLTRANSFERASE 2"/>
    <property type="match status" value="1"/>
</dbReference>
<reference evidence="12" key="1">
    <citation type="submission" date="2025-08" db="UniProtKB">
        <authorList>
            <consortium name="Ensembl"/>
        </authorList>
    </citation>
    <scope>IDENTIFICATION</scope>
</reference>
<evidence type="ECO:0000256" key="3">
    <source>
        <dbReference type="ARBA" id="ARBA00022516"/>
    </source>
</evidence>
<dbReference type="GO" id="GO:0019432">
    <property type="term" value="P:triglyceride biosynthetic process"/>
    <property type="evidence" value="ECO:0007669"/>
    <property type="project" value="TreeGrafter"/>
</dbReference>
<comment type="similarity">
    <text evidence="2">Belongs to the diacylglycerol acyltransferase family.</text>
</comment>
<keyword evidence="4" id="KW-0808">Transferase</keyword>
<keyword evidence="3" id="KW-0444">Lipid biosynthesis</keyword>
<evidence type="ECO:0000256" key="7">
    <source>
        <dbReference type="ARBA" id="ARBA00022989"/>
    </source>
</evidence>
<evidence type="ECO:0000256" key="11">
    <source>
        <dbReference type="SAM" id="Phobius"/>
    </source>
</evidence>
<organism evidence="12 13">
    <name type="scientific">Sphenodon punctatus</name>
    <name type="common">Tuatara</name>
    <name type="synonym">Hatteria punctata</name>
    <dbReference type="NCBI Taxonomy" id="8508"/>
    <lineage>
        <taxon>Eukaryota</taxon>
        <taxon>Metazoa</taxon>
        <taxon>Chordata</taxon>
        <taxon>Craniata</taxon>
        <taxon>Vertebrata</taxon>
        <taxon>Euteleostomi</taxon>
        <taxon>Lepidosauria</taxon>
        <taxon>Sphenodontia</taxon>
        <taxon>Sphenodontidae</taxon>
        <taxon>Sphenodon</taxon>
    </lineage>
</organism>
<dbReference type="PANTHER" id="PTHR12317">
    <property type="entry name" value="DIACYLGLYCEROL O-ACYLTRANSFERASE"/>
    <property type="match status" value="1"/>
</dbReference>
<proteinExistence type="inferred from homology"/>
<evidence type="ECO:0000256" key="9">
    <source>
        <dbReference type="ARBA" id="ARBA00023136"/>
    </source>
</evidence>
<protein>
    <submittedName>
        <fullName evidence="12">Uncharacterized protein</fullName>
    </submittedName>
</protein>
<dbReference type="Pfam" id="PF03982">
    <property type="entry name" value="DAGAT"/>
    <property type="match status" value="1"/>
</dbReference>
<evidence type="ECO:0000256" key="6">
    <source>
        <dbReference type="ARBA" id="ARBA00022824"/>
    </source>
</evidence>
<keyword evidence="5 11" id="KW-0812">Transmembrane</keyword>
<dbReference type="InterPro" id="IPR007130">
    <property type="entry name" value="DAGAT"/>
</dbReference>